<dbReference type="CDD" id="cd13844">
    <property type="entry name" value="CuRO_1_BOD_CotA_like"/>
    <property type="match status" value="1"/>
</dbReference>
<dbReference type="GO" id="GO:0005507">
    <property type="term" value="F:copper ion binding"/>
    <property type="evidence" value="ECO:0007669"/>
    <property type="project" value="InterPro"/>
</dbReference>
<reference evidence="4 5" key="1">
    <citation type="submission" date="2005-10" db="EMBL/GenBank/DDBJ databases">
        <title>Complete sequence of Geobacter metallireducens GS-15.</title>
        <authorList>
            <consortium name="US DOE Joint Genome Institute"/>
            <person name="Copeland A."/>
            <person name="Lucas S."/>
            <person name="Lapidus A."/>
            <person name="Barry K."/>
            <person name="Detter J.C."/>
            <person name="Glavina T."/>
            <person name="Hammon N."/>
            <person name="Israni S."/>
            <person name="Pitluck S."/>
            <person name="Di Bartolo G."/>
            <person name="Chain P."/>
            <person name="Schmutz J."/>
            <person name="Larimer F."/>
            <person name="Land M."/>
            <person name="Kyrpides N."/>
            <person name="Ivanova N."/>
            <person name="Richardson P."/>
        </authorList>
    </citation>
    <scope>NUCLEOTIDE SEQUENCE [LARGE SCALE GENOMIC DNA]</scope>
    <source>
        <strain evidence="5">ATCC 53774 / DSM 7210 / GS-15</strain>
    </source>
</reference>
<dbReference type="InterPro" id="IPR011706">
    <property type="entry name" value="Cu-oxidase_C"/>
</dbReference>
<dbReference type="InterPro" id="IPR008972">
    <property type="entry name" value="Cupredoxin"/>
</dbReference>
<dbReference type="eggNOG" id="COG2132">
    <property type="taxonomic scope" value="Bacteria"/>
</dbReference>
<proteinExistence type="predicted"/>
<sequence length="1094" mass="115993">MNDHPPWKTGTRLLSALTFLGLSITSTAHAVPVPGGTVDPASIPKYVTPLVIPPVMPASVSSPAPAAKYDIAVRQFKQQILPGGIWGSSFPNPLAAAPATVGPFPATTVWSYGRASDPQPDSTAIVGGGVGIAPATNSSFNYPAFTVENTSNVATSVRWSNDLVADPVACAASPNKSVAACNFLPHLFSVDQTIHWANPTGTGCVMAMNPLGVDCHTANAAPYIGPVPLVTHVHGAHVMPHSDGYPEAWWLPGTPGTKGIPASYVERGTKYDQANTANAIAGTAYFNYLNTQPATTIWYHDHTIGMTRLNVYAGPAGFWLIRGGVNDLAAGSLPGPAPTVGQDPNLTPATRNAIREVPIVIQDRSFDWADAAGNTLPTSTGATQAKLFYPSSRLFFDGFTGPYIGGVGTPAGPSDISPILNPEVFFNTMVVNGTTWPKFTVAPTKYRFRFLDGCNSRTLNLSMYVVTAGPDGKWGTADDVKTTTEIPFYQIGGDQGFLPKVVKITKGFATALPGNGTIPAAVAAPSTEQGLLMGPAERADVIIDFTGLANGTHVRIFNTGPDAPFQGFPANLALYAPADPLTSGQVMDFIVDSVAVPVLPSDATTTTVQNLVLPSEAPLGAPVPTPRKVSLNELDSAQVCVEVNPVTAAIVRTIFSTFAGDPNFAANCAKAAVLTPGDVPLPAGPRITLLGTLSADGLTAVPLNWNDPLTELPLLSSTETWEIYNTTMDGHPVHVHLVRFELVNRQKLLAATLTPDPAAGSTTLPQPNEQGFKDTIIALPGQVTRIKAKFDIEGLYVWHCHIVEHEDNEMMRPYVVHKARLNADFDGDGKTDLVVWRPNTGDWLHMPSFTNMTRTVNFGTTGDKLVPGDYDGDGRVDMAVWRPSNGHWYFMNSITGAQSTVSYGTMGDTPVPGDYDGDGKTDMAVWRGGSWFIKNSATGTQSTPSYGTTGDIPVPGDYDGDGKTDLAVWRPTNGTWYITNSATGTQTTAAYGTTGDVVVPGDYDGDGKTDIAVWRNGTWFIKNSGNGTQSVISYGTAGDIPVPGDYDSIGRTSIAVWRPSNGTWYIMDTVTGKQRTVSWGLSTDQPVQANQPVK</sequence>
<feature type="chain" id="PRO_5004223263" evidence="2">
    <location>
        <begin position="31"/>
        <end position="1094"/>
    </location>
</feature>
<dbReference type="AlphaFoldDB" id="Q39TN0"/>
<dbReference type="Pfam" id="PF07731">
    <property type="entry name" value="Cu-oxidase_2"/>
    <property type="match status" value="1"/>
</dbReference>
<feature type="signal peptide" evidence="2">
    <location>
        <begin position="1"/>
        <end position="30"/>
    </location>
</feature>
<evidence type="ECO:0000313" key="5">
    <source>
        <dbReference type="Proteomes" id="UP000007073"/>
    </source>
</evidence>
<protein>
    <submittedName>
        <fullName evidence="4">Multicopper oxidase, manganese oxidase family, repeat-containing</fullName>
    </submittedName>
</protein>
<evidence type="ECO:0000256" key="1">
    <source>
        <dbReference type="ARBA" id="ARBA00022729"/>
    </source>
</evidence>
<evidence type="ECO:0000313" key="4">
    <source>
        <dbReference type="EMBL" id="ABB32394.1"/>
    </source>
</evidence>
<dbReference type="RefSeq" id="WP_004514750.1">
    <property type="nucleotide sequence ID" value="NC_007517.1"/>
</dbReference>
<dbReference type="SUPFAM" id="SSF69318">
    <property type="entry name" value="Integrin alpha N-terminal domain"/>
    <property type="match status" value="1"/>
</dbReference>
<dbReference type="PANTHER" id="PTHR48267:SF1">
    <property type="entry name" value="BILIRUBIN OXIDASE"/>
    <property type="match status" value="1"/>
</dbReference>
<dbReference type="InterPro" id="IPR028994">
    <property type="entry name" value="Integrin_alpha_N"/>
</dbReference>
<feature type="domain" description="Plastocyanin-like" evidence="3">
    <location>
        <begin position="716"/>
        <end position="818"/>
    </location>
</feature>
<organism evidence="4 5">
    <name type="scientific">Geobacter metallireducens (strain ATCC 53774 / DSM 7210 / GS-15)</name>
    <dbReference type="NCBI Taxonomy" id="269799"/>
    <lineage>
        <taxon>Bacteria</taxon>
        <taxon>Pseudomonadati</taxon>
        <taxon>Thermodesulfobacteriota</taxon>
        <taxon>Desulfuromonadia</taxon>
        <taxon>Geobacterales</taxon>
        <taxon>Geobacteraceae</taxon>
        <taxon>Geobacter</taxon>
    </lineage>
</organism>
<keyword evidence="5" id="KW-1185">Reference proteome</keyword>
<dbReference type="SUPFAM" id="SSF49503">
    <property type="entry name" value="Cupredoxins"/>
    <property type="match status" value="2"/>
</dbReference>
<dbReference type="Gene3D" id="2.40.128.340">
    <property type="match status" value="2"/>
</dbReference>
<dbReference type="InterPro" id="IPR045087">
    <property type="entry name" value="Cu-oxidase_fam"/>
</dbReference>
<dbReference type="STRING" id="269799.Gmet_2165"/>
<gene>
    <name evidence="4" type="ordered locus">Gmet_2165</name>
</gene>
<dbReference type="EMBL" id="CP000148">
    <property type="protein sequence ID" value="ABB32394.1"/>
    <property type="molecule type" value="Genomic_DNA"/>
</dbReference>
<reference evidence="4 5" key="2">
    <citation type="journal article" date="2009" name="BMC Microbiol.">
        <title>The genome sequence of Geobacter metallireducens: features of metabolism, physiology and regulation common and dissimilar to Geobacter sulfurreducens.</title>
        <authorList>
            <person name="Aklujkar M."/>
            <person name="Krushkal J."/>
            <person name="DiBartolo G."/>
            <person name="Lapidus A."/>
            <person name="Land M.L."/>
            <person name="Lovley D.R."/>
        </authorList>
    </citation>
    <scope>NUCLEOTIDE SEQUENCE [LARGE SCALE GENOMIC DNA]</scope>
    <source>
        <strain evidence="5">ATCC 53774 / DSM 7210 / GS-15</strain>
    </source>
</reference>
<dbReference type="CDD" id="cd13891">
    <property type="entry name" value="CuRO_3_CotA_like"/>
    <property type="match status" value="1"/>
</dbReference>
<accession>Q39TN0</accession>
<dbReference type="eggNOG" id="COG5263">
    <property type="taxonomic scope" value="Bacteria"/>
</dbReference>
<dbReference type="Gene3D" id="2.60.40.420">
    <property type="entry name" value="Cupredoxins - blue copper proteins"/>
    <property type="match status" value="3"/>
</dbReference>
<dbReference type="PANTHER" id="PTHR48267">
    <property type="entry name" value="CUPREDOXIN SUPERFAMILY PROTEIN"/>
    <property type="match status" value="1"/>
</dbReference>
<evidence type="ECO:0000256" key="2">
    <source>
        <dbReference type="SAM" id="SignalP"/>
    </source>
</evidence>
<keyword evidence="1 2" id="KW-0732">Signal</keyword>
<evidence type="ECO:0000259" key="3">
    <source>
        <dbReference type="Pfam" id="PF07731"/>
    </source>
</evidence>
<dbReference type="Pfam" id="PF13517">
    <property type="entry name" value="FG-GAP_3"/>
    <property type="match status" value="2"/>
</dbReference>
<dbReference type="Proteomes" id="UP000007073">
    <property type="component" value="Chromosome"/>
</dbReference>
<dbReference type="HOGENOM" id="CLU_009100_4_0_7"/>
<dbReference type="KEGG" id="gme:Gmet_2165"/>
<dbReference type="GO" id="GO:0016491">
    <property type="term" value="F:oxidoreductase activity"/>
    <property type="evidence" value="ECO:0007669"/>
    <property type="project" value="InterPro"/>
</dbReference>
<name>Q39TN0_GEOMG</name>
<dbReference type="InterPro" id="IPR013517">
    <property type="entry name" value="FG-GAP"/>
</dbReference>